<keyword evidence="2" id="KW-1185">Reference proteome</keyword>
<sequence>MDKKNMYELLESLYDWQKDGTVGKTSVSYADDFLVGKFLGTKALVSLDDVGLDFEESLSERNRLKLQPYLIGMIANDMIYTHSTGLRGNSFHHIFPTKHVIMEDMSDTPISSSVSILIGSPANAPPPPPTVPIDLTTDGPHDMSSPPLSHIMLALIFMDLSQYISSPKTKGSKIMDGLANRVSRKET</sequence>
<comment type="caution">
    <text evidence="1">The sequence shown here is derived from an EMBL/GenBank/DDBJ whole genome shotgun (WGS) entry which is preliminary data.</text>
</comment>
<evidence type="ECO:0000313" key="1">
    <source>
        <dbReference type="EMBL" id="KAL3700248.1"/>
    </source>
</evidence>
<evidence type="ECO:0000313" key="2">
    <source>
        <dbReference type="Proteomes" id="UP001633002"/>
    </source>
</evidence>
<accession>A0ABD3I9B7</accession>
<reference evidence="1 2" key="1">
    <citation type="submission" date="2024-09" db="EMBL/GenBank/DDBJ databases">
        <title>Chromosome-scale assembly of Riccia sorocarpa.</title>
        <authorList>
            <person name="Paukszto L."/>
        </authorList>
    </citation>
    <scope>NUCLEOTIDE SEQUENCE [LARGE SCALE GENOMIC DNA]</scope>
    <source>
        <strain evidence="1">LP-2024</strain>
        <tissue evidence="1">Aerial parts of the thallus</tissue>
    </source>
</reference>
<organism evidence="1 2">
    <name type="scientific">Riccia sorocarpa</name>
    <dbReference type="NCBI Taxonomy" id="122646"/>
    <lineage>
        <taxon>Eukaryota</taxon>
        <taxon>Viridiplantae</taxon>
        <taxon>Streptophyta</taxon>
        <taxon>Embryophyta</taxon>
        <taxon>Marchantiophyta</taxon>
        <taxon>Marchantiopsida</taxon>
        <taxon>Marchantiidae</taxon>
        <taxon>Marchantiales</taxon>
        <taxon>Ricciaceae</taxon>
        <taxon>Riccia</taxon>
    </lineage>
</organism>
<dbReference type="AlphaFoldDB" id="A0ABD3I9B7"/>
<dbReference type="EMBL" id="JBJQOH010000001">
    <property type="protein sequence ID" value="KAL3700248.1"/>
    <property type="molecule type" value="Genomic_DNA"/>
</dbReference>
<dbReference type="Proteomes" id="UP001633002">
    <property type="component" value="Unassembled WGS sequence"/>
</dbReference>
<protein>
    <submittedName>
        <fullName evidence="1">Uncharacterized protein</fullName>
    </submittedName>
</protein>
<proteinExistence type="predicted"/>
<name>A0ABD3I9B7_9MARC</name>
<gene>
    <name evidence="1" type="ORF">R1sor_018270</name>
</gene>